<comment type="caution">
    <text evidence="3">The sequence shown here is derived from an EMBL/GenBank/DDBJ whole genome shotgun (WGS) entry which is preliminary data.</text>
</comment>
<protein>
    <submittedName>
        <fullName evidence="3">Putative retrotransposon Ty1-copia subclass protein</fullName>
    </submittedName>
</protein>
<dbReference type="InterPro" id="IPR013103">
    <property type="entry name" value="RVT_2"/>
</dbReference>
<evidence type="ECO:0000313" key="3">
    <source>
        <dbReference type="EMBL" id="GEU86947.1"/>
    </source>
</evidence>
<evidence type="ECO:0000259" key="2">
    <source>
        <dbReference type="Pfam" id="PF07727"/>
    </source>
</evidence>
<proteinExistence type="predicted"/>
<reference evidence="3" key="1">
    <citation type="journal article" date="2019" name="Sci. Rep.">
        <title>Draft genome of Tanacetum cinerariifolium, the natural source of mosquito coil.</title>
        <authorList>
            <person name="Yamashiro T."/>
            <person name="Shiraishi A."/>
            <person name="Satake H."/>
            <person name="Nakayama K."/>
        </authorList>
    </citation>
    <scope>NUCLEOTIDE SEQUENCE</scope>
</reference>
<sequence>MKSLELYFYSKIVLDGYYPKHRQYDHHVDSPGKLTGLNFTNWYRNLKIVLRYEKKIKFMEHSTRPPDPETADPNTIDKYYESVSLEQEAKQKLFETVKAFHTCKQEEGESGKIQKDRKKPQEAKGNDKGKNKLAYAPKPKIPPLPKREHPEKDSVCHHYKEGFRESIKLKHGALSMYVGNGMRAAVETIGSFDLILPSGLIIVFDNYNQVWVLVELHPNGRTVGNKWIFKKKTDMDGYVHTFKARLLAKGYTQTYGVDYGKTSSLVASIRALRILLAITAIYDYEI</sequence>
<accession>A0A6L2NMT8</accession>
<organism evidence="3">
    <name type="scientific">Tanacetum cinerariifolium</name>
    <name type="common">Dalmatian daisy</name>
    <name type="synonym">Chrysanthemum cinerariifolium</name>
    <dbReference type="NCBI Taxonomy" id="118510"/>
    <lineage>
        <taxon>Eukaryota</taxon>
        <taxon>Viridiplantae</taxon>
        <taxon>Streptophyta</taxon>
        <taxon>Embryophyta</taxon>
        <taxon>Tracheophyta</taxon>
        <taxon>Spermatophyta</taxon>
        <taxon>Magnoliopsida</taxon>
        <taxon>eudicotyledons</taxon>
        <taxon>Gunneridae</taxon>
        <taxon>Pentapetalae</taxon>
        <taxon>asterids</taxon>
        <taxon>campanulids</taxon>
        <taxon>Asterales</taxon>
        <taxon>Asteraceae</taxon>
        <taxon>Asteroideae</taxon>
        <taxon>Anthemideae</taxon>
        <taxon>Anthemidinae</taxon>
        <taxon>Tanacetum</taxon>
    </lineage>
</organism>
<feature type="region of interest" description="Disordered" evidence="1">
    <location>
        <begin position="105"/>
        <end position="152"/>
    </location>
</feature>
<dbReference type="Pfam" id="PF07727">
    <property type="entry name" value="RVT_2"/>
    <property type="match status" value="1"/>
</dbReference>
<dbReference type="AlphaFoldDB" id="A0A6L2NMT8"/>
<feature type="compositionally biased region" description="Basic and acidic residues" evidence="1">
    <location>
        <begin position="105"/>
        <end position="130"/>
    </location>
</feature>
<feature type="domain" description="Reverse transcriptase Ty1/copia-type" evidence="2">
    <location>
        <begin position="208"/>
        <end position="284"/>
    </location>
</feature>
<gene>
    <name evidence="3" type="ORF">Tci_058925</name>
</gene>
<name>A0A6L2NMT8_TANCI</name>
<dbReference type="EMBL" id="BKCJ010009434">
    <property type="protein sequence ID" value="GEU86947.1"/>
    <property type="molecule type" value="Genomic_DNA"/>
</dbReference>
<evidence type="ECO:0000256" key="1">
    <source>
        <dbReference type="SAM" id="MobiDB-lite"/>
    </source>
</evidence>